<dbReference type="InterPro" id="IPR011993">
    <property type="entry name" value="PH-like_dom_sf"/>
</dbReference>
<dbReference type="PANTHER" id="PTHR12845">
    <property type="entry name" value="GUANINE NUCLEOTIDE EXCHANGE FACTOR"/>
    <property type="match status" value="1"/>
</dbReference>
<accession>A0ABY7F283</accession>
<feature type="compositionally biased region" description="Polar residues" evidence="3">
    <location>
        <begin position="536"/>
        <end position="550"/>
    </location>
</feature>
<dbReference type="PROSITE" id="PS50010">
    <property type="entry name" value="DH_2"/>
    <property type="match status" value="1"/>
</dbReference>
<feature type="compositionally biased region" description="Basic and acidic residues" evidence="3">
    <location>
        <begin position="725"/>
        <end position="735"/>
    </location>
</feature>
<feature type="compositionally biased region" description="Basic and acidic residues" evidence="3">
    <location>
        <begin position="458"/>
        <end position="490"/>
    </location>
</feature>
<feature type="compositionally biased region" description="Basic and acidic residues" evidence="3">
    <location>
        <begin position="236"/>
        <end position="245"/>
    </location>
</feature>
<dbReference type="SMART" id="SM00325">
    <property type="entry name" value="RhoGEF"/>
    <property type="match status" value="1"/>
</dbReference>
<dbReference type="PANTHER" id="PTHR12845:SF5">
    <property type="entry name" value="EPHEXIN, ISOFORM D"/>
    <property type="match status" value="1"/>
</dbReference>
<dbReference type="SUPFAM" id="SSF50044">
    <property type="entry name" value="SH3-domain"/>
    <property type="match status" value="1"/>
</dbReference>
<dbReference type="Gene3D" id="2.30.29.30">
    <property type="entry name" value="Pleckstrin-homology domain (PH domain)/Phosphotyrosine-binding domain (PTB)"/>
    <property type="match status" value="1"/>
</dbReference>
<feature type="compositionally biased region" description="Low complexity" evidence="3">
    <location>
        <begin position="502"/>
        <end position="512"/>
    </location>
</feature>
<feature type="compositionally biased region" description="Polar residues" evidence="3">
    <location>
        <begin position="940"/>
        <end position="962"/>
    </location>
</feature>
<feature type="compositionally biased region" description="Polar residues" evidence="3">
    <location>
        <begin position="219"/>
        <end position="231"/>
    </location>
</feature>
<evidence type="ECO:0000313" key="6">
    <source>
        <dbReference type="EMBL" id="WAR15294.1"/>
    </source>
</evidence>
<feature type="region of interest" description="Disordered" evidence="3">
    <location>
        <begin position="355"/>
        <end position="553"/>
    </location>
</feature>
<feature type="compositionally biased region" description="Low complexity" evidence="3">
    <location>
        <begin position="67"/>
        <end position="84"/>
    </location>
</feature>
<organism evidence="6 7">
    <name type="scientific">Mya arenaria</name>
    <name type="common">Soft-shell clam</name>
    <dbReference type="NCBI Taxonomy" id="6604"/>
    <lineage>
        <taxon>Eukaryota</taxon>
        <taxon>Metazoa</taxon>
        <taxon>Spiralia</taxon>
        <taxon>Lophotrochozoa</taxon>
        <taxon>Mollusca</taxon>
        <taxon>Bivalvia</taxon>
        <taxon>Autobranchia</taxon>
        <taxon>Heteroconchia</taxon>
        <taxon>Euheterodonta</taxon>
        <taxon>Imparidentia</taxon>
        <taxon>Neoheterodontei</taxon>
        <taxon>Myida</taxon>
        <taxon>Myoidea</taxon>
        <taxon>Myidae</taxon>
        <taxon>Mya</taxon>
    </lineage>
</organism>
<feature type="region of interest" description="Disordered" evidence="3">
    <location>
        <begin position="204"/>
        <end position="274"/>
    </location>
</feature>
<dbReference type="InterPro" id="IPR000219">
    <property type="entry name" value="DH_dom"/>
</dbReference>
<evidence type="ECO:0000256" key="2">
    <source>
        <dbReference type="PROSITE-ProRule" id="PRU00192"/>
    </source>
</evidence>
<evidence type="ECO:0000313" key="7">
    <source>
        <dbReference type="Proteomes" id="UP001164746"/>
    </source>
</evidence>
<dbReference type="Gene3D" id="2.30.30.40">
    <property type="entry name" value="SH3 Domains"/>
    <property type="match status" value="1"/>
</dbReference>
<dbReference type="InterPro" id="IPR035899">
    <property type="entry name" value="DBL_dom_sf"/>
</dbReference>
<proteinExistence type="predicted"/>
<dbReference type="SMART" id="SM00326">
    <property type="entry name" value="SH3"/>
    <property type="match status" value="1"/>
</dbReference>
<feature type="compositionally biased region" description="Polar residues" evidence="3">
    <location>
        <begin position="307"/>
        <end position="318"/>
    </location>
</feature>
<dbReference type="PROSITE" id="PS50002">
    <property type="entry name" value="SH3"/>
    <property type="match status" value="1"/>
</dbReference>
<feature type="compositionally biased region" description="Polar residues" evidence="3">
    <location>
        <begin position="366"/>
        <end position="424"/>
    </location>
</feature>
<evidence type="ECO:0000259" key="4">
    <source>
        <dbReference type="PROSITE" id="PS50002"/>
    </source>
</evidence>
<feature type="compositionally biased region" description="Polar residues" evidence="3">
    <location>
        <begin position="866"/>
        <end position="876"/>
    </location>
</feature>
<feature type="compositionally biased region" description="Basic and acidic residues" evidence="3">
    <location>
        <begin position="31"/>
        <end position="41"/>
    </location>
</feature>
<dbReference type="CDD" id="cd11793">
    <property type="entry name" value="SH3_ephexin1_like"/>
    <property type="match status" value="1"/>
</dbReference>
<feature type="domain" description="DH" evidence="5">
    <location>
        <begin position="1248"/>
        <end position="1439"/>
    </location>
</feature>
<evidence type="ECO:0000259" key="5">
    <source>
        <dbReference type="PROSITE" id="PS50010"/>
    </source>
</evidence>
<keyword evidence="1 2" id="KW-0728">SH3 domain</keyword>
<dbReference type="InterPro" id="IPR036028">
    <property type="entry name" value="SH3-like_dom_sf"/>
</dbReference>
<evidence type="ECO:0000256" key="3">
    <source>
        <dbReference type="SAM" id="MobiDB-lite"/>
    </source>
</evidence>
<dbReference type="Pfam" id="PF07653">
    <property type="entry name" value="SH3_2"/>
    <property type="match status" value="1"/>
</dbReference>
<feature type="compositionally biased region" description="Acidic residues" evidence="3">
    <location>
        <begin position="760"/>
        <end position="782"/>
    </location>
</feature>
<feature type="region of interest" description="Disordered" evidence="3">
    <location>
        <begin position="651"/>
        <end position="998"/>
    </location>
</feature>
<dbReference type="InterPro" id="IPR047271">
    <property type="entry name" value="Ephexin-like"/>
</dbReference>
<dbReference type="SUPFAM" id="SSF50729">
    <property type="entry name" value="PH domain-like"/>
    <property type="match status" value="1"/>
</dbReference>
<feature type="region of interest" description="Disordered" evidence="3">
    <location>
        <begin position="609"/>
        <end position="633"/>
    </location>
</feature>
<dbReference type="Proteomes" id="UP001164746">
    <property type="component" value="Chromosome 9"/>
</dbReference>
<dbReference type="SUPFAM" id="SSF48065">
    <property type="entry name" value="DBL homology domain (DH-domain)"/>
    <property type="match status" value="1"/>
</dbReference>
<feature type="compositionally biased region" description="Acidic residues" evidence="3">
    <location>
        <begin position="698"/>
        <end position="712"/>
    </location>
</feature>
<feature type="compositionally biased region" description="Low complexity" evidence="3">
    <location>
        <begin position="96"/>
        <end position="110"/>
    </location>
</feature>
<feature type="compositionally biased region" description="Acidic residues" evidence="3">
    <location>
        <begin position="667"/>
        <end position="678"/>
    </location>
</feature>
<sequence>MASKFGVKLKQADGAGEKSVGQTSYTAGGTRRSDFKTKPVSDLKALFDQTDKEAKESSEILTKKSTKVVTETSSSTQKSSYTKTVKTDNTSQIVGSKKSASATTKITKNSGGQLSEADLSAFEALRTKLNRTGIENLGSLGDGSKPVVAVAKSKTYSGGTTYQATVAKKKVHNADDDDDVKVPATKTQAANFLSFGLTKLRIRPGLLNNEEKSGGESVSMGTSSPRSQSPKPTSPIRKDFGKDKYIPGVAKGWKGSVDVKSKDPGDAGVTKTGKFADSSVGKVRNEVKSENETKVKGFRSVSPVSFQSVDESAGSANLSPRGYKPPKFDFIEKDDKTKSAEIKTDINENIKKFDAAKSNHEMFKLNSDNQGSTPKSDLRKPQQSSASKLISKTESSTIKTFRSDSQLSTLASRANAESTSTTKLVRNDSKPKLSAVEQLALDKEKIKTSRNSGSFSSDSEKGKQSPKVKGEFKWMDKSRISLEEFKEKTKGKSPVQNHRPLSRASSSGSNSSLTRMDGLNMQARVERFGSPELRRNTPSPRANSPLSQSADFGLKRKDFAVSKNSQISVDKFRDLKKGFEGKEKESQSEVSPRKAVDINVNKRLVERKQSFEGGEVSRQKSYENKEVVSPRDRGNVLQTVKALTELDARSKAQTNLVRRTKSLPSDSLEDDSSADYYEDIGSPRGFPNVPEYPIGDDLSNEGDISSDADLIYEEIPASFSLSDPSNKKDFKDRRATAFRKRRKASEEQSKSQDTQTGTEGDIDSDSDSIYEPIDDDVEDEQLISDSDSVEAPPELPPSRSQSSINKKKKKKEGKVEKGEKEKKGFKGKIKQLYKGKSKDTSDLPNTGAATLPAGGVFSKLKRLNKAKSTQSDSNLEALNIEDHPVCDSLGSDSDTEGNDMSQRKTKSEEEQEVDEALAPPPLPPRRVTSSADIKTENEYETPTRSPRNSGHSDNSIRSSSNLEGGRKSPPLPARNREKRLAPDQGQLSAQPEDKQRRDPRAAMWMQIQFHHQDRHPSRLSFNPDTDDVDFVKSRGLGVLTKNIDLNKRVKGSRFKKCVVFVSLHNIFQLTQYQSTHINLVDVLCNIGCNHIKQKELERRPISSAYIKPTDLSTVPPHKTMTAPFQDMIQFCSQYDEDGLYIDLVCLNLKCDKKDLKKEISSKSCFHNEEDDSSPEKETIYEDLSEYSSGRGSLEIEKRVEEAKETRDSKISTLEMFGKKGTMLRALWAEMQEVKDSGVLETITPHERKLQETMFEILTSEATYLKSINVLIDVFLMSEEFGSEIANKCVLTKPERHVIFSNIGAIRDASQSFLADLEARWKESVVLTDICDIIVKHASGQFEGYVHYCSNQAFQDRAVMDLRKKPEFAEALRRLESHPDCQGLPMISFLLLPMQRVTRLPLLVDAICHRMDPVKDKERHKSATKACTALSKVVRRCNDGAKKMQQTEQMYHIAQQIEFPSTKEIAQIPLISSSRFLVKQGEVIKIINKAAIGLPFGKAKSQKEKINLYLFNDILLITKKKGDKYIVTDYSQRNALHVEVIDNPDKNTRVLPYGVPGGCKNLLLLAMLENHEKKQVQCVKAYIAREPDELALDESDVVNVFKKLDDGMYEGERLRDGERGWFPKDHTIEIVNSHVRARNLRMKYRLMAAADYGNPS</sequence>
<protein>
    <submittedName>
        <fullName evidence="6">ARHGQ-like protein</fullName>
    </submittedName>
</protein>
<feature type="domain" description="SH3" evidence="4">
    <location>
        <begin position="1570"/>
        <end position="1631"/>
    </location>
</feature>
<reference evidence="6" key="1">
    <citation type="submission" date="2022-11" db="EMBL/GenBank/DDBJ databases">
        <title>Centuries of genome instability and evolution in soft-shell clam transmissible cancer (bioRxiv).</title>
        <authorList>
            <person name="Hart S.F.M."/>
            <person name="Yonemitsu M.A."/>
            <person name="Giersch R.M."/>
            <person name="Beal B.F."/>
            <person name="Arriagada G."/>
            <person name="Davis B.W."/>
            <person name="Ostrander E.A."/>
            <person name="Goff S.P."/>
            <person name="Metzger M.J."/>
        </authorList>
    </citation>
    <scope>NUCLEOTIDE SEQUENCE</scope>
    <source>
        <strain evidence="6">MELC-2E11</strain>
        <tissue evidence="6">Siphon/mantle</tissue>
    </source>
</reference>
<keyword evidence="7" id="KW-1185">Reference proteome</keyword>
<feature type="region of interest" description="Disordered" evidence="3">
    <location>
        <begin position="1"/>
        <end position="110"/>
    </location>
</feature>
<feature type="compositionally biased region" description="Basic residues" evidence="3">
    <location>
        <begin position="825"/>
        <end position="835"/>
    </location>
</feature>
<dbReference type="Gene3D" id="1.20.900.10">
    <property type="entry name" value="Dbl homology (DH) domain"/>
    <property type="match status" value="1"/>
</dbReference>
<evidence type="ECO:0000256" key="1">
    <source>
        <dbReference type="ARBA" id="ARBA00022443"/>
    </source>
</evidence>
<feature type="region of interest" description="Disordered" evidence="3">
    <location>
        <begin position="307"/>
        <end position="330"/>
    </location>
</feature>
<name>A0ABY7F283_MYAAR</name>
<feature type="compositionally biased region" description="Basic and acidic residues" evidence="3">
    <location>
        <begin position="813"/>
        <end position="824"/>
    </location>
</feature>
<feature type="compositionally biased region" description="Basic and acidic residues" evidence="3">
    <location>
        <begin position="524"/>
        <end position="535"/>
    </location>
</feature>
<dbReference type="CDD" id="cd00160">
    <property type="entry name" value="RhoGEF"/>
    <property type="match status" value="1"/>
</dbReference>
<dbReference type="EMBL" id="CP111020">
    <property type="protein sequence ID" value="WAR15294.1"/>
    <property type="molecule type" value="Genomic_DNA"/>
</dbReference>
<gene>
    <name evidence="6" type="ORF">MAR_005399</name>
</gene>
<dbReference type="InterPro" id="IPR001452">
    <property type="entry name" value="SH3_domain"/>
</dbReference>
<feature type="compositionally biased region" description="Basic and acidic residues" evidence="3">
    <location>
        <begin position="49"/>
        <end position="62"/>
    </location>
</feature>
<dbReference type="Pfam" id="PF00621">
    <property type="entry name" value="RhoGEF"/>
    <property type="match status" value="1"/>
</dbReference>